<comment type="caution">
    <text evidence="3">The sequence shown here is derived from an EMBL/GenBank/DDBJ whole genome shotgun (WGS) entry which is preliminary data.</text>
</comment>
<evidence type="ECO:0000313" key="3">
    <source>
        <dbReference type="EMBL" id="OPH58958.1"/>
    </source>
</evidence>
<evidence type="ECO:0000256" key="1">
    <source>
        <dbReference type="PROSITE-ProRule" id="PRU00325"/>
    </source>
</evidence>
<gene>
    <name evidence="3" type="ORF">BC351_21715</name>
</gene>
<sequence length="518" mass="59962">MSNSPLLTDSQWPKLLEYVAEAYNEVTLSRGFTLFKQQQVTALNVTEARRVQAVVEEAETYKVSLILDKLSLSLCSCPMQSSCKHLAAVMMELADRLGYPATQIMNAKLYLKRAADSNIDSSLKQLPNMDVQGWQHFLNQYASSIKPSYDQGIYVEALRQHLNNLNKVTPDFPAIDSLFFELHKWLFIFRKIKEQMTLTTSSYYTSSTIYRFSDEMLEWLKTKTDTVNPAASSERIDQTLAYVREQMSEDSGHKYHDFGVYTALWKYWITPYSEADRLLIQEQDHLVTLAEVSPSPSVSAARAYILLLQGKSDEAWDALATSSSFKELPAALFLTLLNQLAEAQQWAGLVTWLSKSAPFFNIRQNKKLELYADFWKLAVSHEPHAEEQMWHIFEQFLPHSLAIIEAVLYEQGKWKAWLELQIVLGHDPLHHRVSVLQPIEKESPVLLLPYYHQAVDHYVSLKNRHDYKAATKLLKRLEKVYKKMKQPERWDIFFAGFVERYSRLRALQEELRKGKLMG</sequence>
<evidence type="ECO:0000313" key="4">
    <source>
        <dbReference type="Proteomes" id="UP000190626"/>
    </source>
</evidence>
<evidence type="ECO:0000259" key="2">
    <source>
        <dbReference type="PROSITE" id="PS50966"/>
    </source>
</evidence>
<dbReference type="AlphaFoldDB" id="A0A1V4HN83"/>
<keyword evidence="1" id="KW-0863">Zinc-finger</keyword>
<feature type="domain" description="SWIM-type" evidence="2">
    <location>
        <begin position="61"/>
        <end position="94"/>
    </location>
</feature>
<dbReference type="STRING" id="1469647.BC351_21715"/>
<dbReference type="Proteomes" id="UP000190626">
    <property type="component" value="Unassembled WGS sequence"/>
</dbReference>
<keyword evidence="1" id="KW-0862">Zinc</keyword>
<accession>A0A1V4HN83</accession>
<organism evidence="3 4">
    <name type="scientific">Paenibacillus ferrarius</name>
    <dbReference type="NCBI Taxonomy" id="1469647"/>
    <lineage>
        <taxon>Bacteria</taxon>
        <taxon>Bacillati</taxon>
        <taxon>Bacillota</taxon>
        <taxon>Bacilli</taxon>
        <taxon>Bacillales</taxon>
        <taxon>Paenibacillaceae</taxon>
        <taxon>Paenibacillus</taxon>
    </lineage>
</organism>
<dbReference type="EMBL" id="MBTG01000008">
    <property type="protein sequence ID" value="OPH58958.1"/>
    <property type="molecule type" value="Genomic_DNA"/>
</dbReference>
<dbReference type="RefSeq" id="WP_079411320.1">
    <property type="nucleotide sequence ID" value="NZ_MBTG01000008.1"/>
</dbReference>
<protein>
    <recommendedName>
        <fullName evidence="2">SWIM-type domain-containing protein</fullName>
    </recommendedName>
</protein>
<dbReference type="GO" id="GO:0008270">
    <property type="term" value="F:zinc ion binding"/>
    <property type="evidence" value="ECO:0007669"/>
    <property type="project" value="UniProtKB-KW"/>
</dbReference>
<proteinExistence type="predicted"/>
<reference evidence="4" key="1">
    <citation type="submission" date="2016-07" db="EMBL/GenBank/DDBJ databases">
        <authorList>
            <person name="Florea S."/>
            <person name="Webb J.S."/>
            <person name="Jaromczyk J."/>
            <person name="Schardl C.L."/>
        </authorList>
    </citation>
    <scope>NUCLEOTIDE SEQUENCE [LARGE SCALE GENOMIC DNA]</scope>
    <source>
        <strain evidence="4">CY1</strain>
    </source>
</reference>
<name>A0A1V4HN83_9BACL</name>
<dbReference type="OrthoDB" id="7593573at2"/>
<dbReference type="InterPro" id="IPR007527">
    <property type="entry name" value="Znf_SWIM"/>
</dbReference>
<keyword evidence="1" id="KW-0479">Metal-binding</keyword>
<dbReference type="PROSITE" id="PS50966">
    <property type="entry name" value="ZF_SWIM"/>
    <property type="match status" value="1"/>
</dbReference>
<keyword evidence="4" id="KW-1185">Reference proteome</keyword>